<comment type="caution">
    <text evidence="1">The sequence shown here is derived from an EMBL/GenBank/DDBJ whole genome shotgun (WGS) entry which is preliminary data.</text>
</comment>
<dbReference type="Proteomes" id="UP001642409">
    <property type="component" value="Unassembled WGS sequence"/>
</dbReference>
<accession>A0AA86P4J7</accession>
<proteinExistence type="predicted"/>
<dbReference type="EMBL" id="CAXDID020000005">
    <property type="protein sequence ID" value="CAL5974616.1"/>
    <property type="molecule type" value="Genomic_DNA"/>
</dbReference>
<dbReference type="AlphaFoldDB" id="A0AA86P4J7"/>
<dbReference type="EMBL" id="CATOUU010000464">
    <property type="protein sequence ID" value="CAI9930663.1"/>
    <property type="molecule type" value="Genomic_DNA"/>
</dbReference>
<name>A0AA86P4J7_9EUKA</name>
<reference evidence="1" key="1">
    <citation type="submission" date="2023-06" db="EMBL/GenBank/DDBJ databases">
        <authorList>
            <person name="Kurt Z."/>
        </authorList>
    </citation>
    <scope>NUCLEOTIDE SEQUENCE</scope>
</reference>
<evidence type="ECO:0000313" key="2">
    <source>
        <dbReference type="EMBL" id="CAL5974616.1"/>
    </source>
</evidence>
<organism evidence="1">
    <name type="scientific">Hexamita inflata</name>
    <dbReference type="NCBI Taxonomy" id="28002"/>
    <lineage>
        <taxon>Eukaryota</taxon>
        <taxon>Metamonada</taxon>
        <taxon>Diplomonadida</taxon>
        <taxon>Hexamitidae</taxon>
        <taxon>Hexamitinae</taxon>
        <taxon>Hexamita</taxon>
    </lineage>
</organism>
<reference evidence="2 3" key="2">
    <citation type="submission" date="2024-07" db="EMBL/GenBank/DDBJ databases">
        <authorList>
            <person name="Akdeniz Z."/>
        </authorList>
    </citation>
    <scope>NUCLEOTIDE SEQUENCE [LARGE SCALE GENOMIC DNA]</scope>
</reference>
<gene>
    <name evidence="1" type="ORF">HINF_LOCUS18308</name>
    <name evidence="2" type="ORF">HINF_LOCUS2942</name>
</gene>
<keyword evidence="3" id="KW-1185">Reference proteome</keyword>
<sequence>MAGVNLQFLISTGETILSQNQSYLSYTVQFGLKVMFPYNQNGKTPADNIGRYFVQNRDGFGPYWYFERYVWNAATVSWVSAGKKPIAFMAFACNSAAIIDRTEFSYKLLNNEDRQVSRYTAFAQQQYQNEFQNNHNQSWFQGDKPCLEFIALPYKYATPGDRRTKTYMDIADLSYFDDKSIPATELIKGAKPTNAADSQVTFLFNKTFTIPLNILNQVFDADIVFPLNVLGGTEIKLNFYLLKDYIYRVFGQEDYLDTKLTGIIALELVTVTKDSTSVKAELNDKDGFSHTYKRYEYTQLPTDNTYAQTNRVIYSGHISTADICIGLCINDTNQKDSLYLKQRYTMFTAEQQMNIINGIYDMNEEFNWFRYFNLWKGSRSNQVFSKNLENITSFKCEMLRGLNLYNQYSEGVQYYDSFLKIMMNYALLTMNLESFSIDTNQDVVGDGMNTFNQKIMLDYQIGLFTNGNIGQVYNPLTQTPKTLISDQTPVAVELIQKYDSSLYFDTKKQIIIQDDDYLKSRQQ</sequence>
<evidence type="ECO:0000313" key="3">
    <source>
        <dbReference type="Proteomes" id="UP001642409"/>
    </source>
</evidence>
<evidence type="ECO:0008006" key="4">
    <source>
        <dbReference type="Google" id="ProtNLM"/>
    </source>
</evidence>
<evidence type="ECO:0000313" key="1">
    <source>
        <dbReference type="EMBL" id="CAI9930663.1"/>
    </source>
</evidence>
<protein>
    <recommendedName>
        <fullName evidence="4">Capsid protein</fullName>
    </recommendedName>
</protein>